<comment type="subcellular location">
    <subcellularLocation>
        <location evidence="1">Membrane</location>
        <topology evidence="1">Multi-pass membrane protein</topology>
    </subcellularLocation>
</comment>
<proteinExistence type="predicted"/>
<protein>
    <submittedName>
        <fullName evidence="7">C4-dicarboxylic acid transporter DauA</fullName>
    </submittedName>
</protein>
<keyword evidence="2 5" id="KW-0812">Transmembrane</keyword>
<feature type="transmembrane region" description="Helical" evidence="5">
    <location>
        <begin position="365"/>
        <end position="394"/>
    </location>
</feature>
<dbReference type="EMBL" id="JAANES010000002">
    <property type="protein sequence ID" value="MBS3019032.1"/>
    <property type="molecule type" value="Genomic_DNA"/>
</dbReference>
<dbReference type="PANTHER" id="PTHR43310:SF1">
    <property type="entry name" value="SULFATE TRANSPORTER YBAR-RELATED"/>
    <property type="match status" value="1"/>
</dbReference>
<dbReference type="Proteomes" id="UP001647436">
    <property type="component" value="Unassembled WGS sequence"/>
</dbReference>
<feature type="transmembrane region" description="Helical" evidence="5">
    <location>
        <begin position="328"/>
        <end position="345"/>
    </location>
</feature>
<keyword evidence="3 5" id="KW-1133">Transmembrane helix</keyword>
<feature type="transmembrane region" description="Helical" evidence="5">
    <location>
        <begin position="149"/>
        <end position="168"/>
    </location>
</feature>
<accession>A0ABS5LR96</accession>
<evidence type="ECO:0000313" key="7">
    <source>
        <dbReference type="EMBL" id="MBS3019032.1"/>
    </source>
</evidence>
<evidence type="ECO:0000259" key="6">
    <source>
        <dbReference type="PROSITE" id="PS50801"/>
    </source>
</evidence>
<feature type="transmembrane region" description="Helical" evidence="5">
    <location>
        <begin position="270"/>
        <end position="291"/>
    </location>
</feature>
<evidence type="ECO:0000256" key="5">
    <source>
        <dbReference type="SAM" id="Phobius"/>
    </source>
</evidence>
<dbReference type="Pfam" id="PF00916">
    <property type="entry name" value="Sulfate_transp"/>
    <property type="match status" value="1"/>
</dbReference>
<dbReference type="Gene3D" id="3.30.750.24">
    <property type="entry name" value="STAS domain"/>
    <property type="match status" value="1"/>
</dbReference>
<evidence type="ECO:0000313" key="8">
    <source>
        <dbReference type="Proteomes" id="UP001647436"/>
    </source>
</evidence>
<feature type="transmembrane region" description="Helical" evidence="5">
    <location>
        <begin position="229"/>
        <end position="249"/>
    </location>
</feature>
<reference evidence="7 8" key="1">
    <citation type="submission" date="2020-03" db="EMBL/GenBank/DDBJ databases">
        <title>The role of nitrogen metabolism on polyethylene biodegradation.</title>
        <authorList>
            <person name="Peixoto J."/>
            <person name="Vizzotto C.S."/>
            <person name="Ramos A."/>
            <person name="Alves G."/>
            <person name="Steindorff A."/>
            <person name="Kruger R."/>
        </authorList>
    </citation>
    <scope>NUCLEOTIDE SEQUENCE [LARGE SCALE GENOMIC DNA]</scope>
    <source>
        <strain evidence="7 8">PE63</strain>
    </source>
</reference>
<evidence type="ECO:0000256" key="4">
    <source>
        <dbReference type="ARBA" id="ARBA00023136"/>
    </source>
</evidence>
<evidence type="ECO:0000256" key="1">
    <source>
        <dbReference type="ARBA" id="ARBA00004141"/>
    </source>
</evidence>
<feature type="domain" description="STAS" evidence="6">
    <location>
        <begin position="402"/>
        <end position="493"/>
    </location>
</feature>
<dbReference type="InterPro" id="IPR052706">
    <property type="entry name" value="Membrane-Transporter-like"/>
</dbReference>
<comment type="caution">
    <text evidence="7">The sequence shown here is derived from an EMBL/GenBank/DDBJ whole genome shotgun (WGS) entry which is preliminary data.</text>
</comment>
<keyword evidence="4 5" id="KW-0472">Membrane</keyword>
<evidence type="ECO:0000256" key="3">
    <source>
        <dbReference type="ARBA" id="ARBA00022989"/>
    </source>
</evidence>
<dbReference type="InterPro" id="IPR002645">
    <property type="entry name" value="STAS_dom"/>
</dbReference>
<evidence type="ECO:0000256" key="2">
    <source>
        <dbReference type="ARBA" id="ARBA00022692"/>
    </source>
</evidence>
<organism evidence="7 8">
    <name type="scientific">Comamonas brasiliensis</name>
    <dbReference type="NCBI Taxonomy" id="1812482"/>
    <lineage>
        <taxon>Bacteria</taxon>
        <taxon>Pseudomonadati</taxon>
        <taxon>Pseudomonadota</taxon>
        <taxon>Betaproteobacteria</taxon>
        <taxon>Burkholderiales</taxon>
        <taxon>Comamonadaceae</taxon>
        <taxon>Comamonas</taxon>
    </lineage>
</organism>
<dbReference type="Pfam" id="PF01740">
    <property type="entry name" value="STAS"/>
    <property type="match status" value="1"/>
</dbReference>
<keyword evidence="8" id="KW-1185">Reference proteome</keyword>
<sequence>MNPHFSLSRWRAEWAPSVPRELLAGAVATFALIPEVIAFSFVAGVDPAVGLYASFIISIVIAVFGARPAMVSAAAGSVALVAAPLVASHGLQYLLAAGLLAGAMQIAFGLCKMGSLVRFVSSSVRTGFVNALAILIFSAQLPHLHGANTATWAMLALGLALIYGLPWLGQRLQLKALTAIPSPLICVLVLTLLGSFMGLPLKTVADLGHLPDSLPLFALPEIPASLETLRIIALPALAIAMVGLLESVLTAAVVDDLTDTPSNKSRECTGLGLANVSASLFGGIAGCGMIGQAVGNVKYGGRGRLSTLFAGVFLLILMVALKPWVSRVPVIALVAIMVMVSVSTFDWKSLGNLVRHPRLSSSVMLVTVVITIATHNLAAGVVAGVLLSGVFFTFKVANMLQVRGSLNEAGDLYTWTVSGQVFFASADALIEAFDVRAAAGKQARIDVSGAHFWDITAVGALDKVMERLRQHGCRVELKGLDDASQRLIERIRV</sequence>
<dbReference type="InterPro" id="IPR011547">
    <property type="entry name" value="SLC26A/SulP_dom"/>
</dbReference>
<dbReference type="RefSeq" id="WP_211456872.1">
    <property type="nucleotide sequence ID" value="NZ_JAANES010000002.1"/>
</dbReference>
<feature type="transmembrane region" description="Helical" evidence="5">
    <location>
        <begin position="303"/>
        <end position="321"/>
    </location>
</feature>
<gene>
    <name evidence="7" type="primary">dauA_1</name>
    <name evidence="7" type="ORF">DJFAAGMI_01771</name>
</gene>
<dbReference type="PROSITE" id="PS50801">
    <property type="entry name" value="STAS"/>
    <property type="match status" value="1"/>
</dbReference>
<dbReference type="CDD" id="cd07042">
    <property type="entry name" value="STAS_SulP_like_sulfate_transporter"/>
    <property type="match status" value="1"/>
</dbReference>
<feature type="transmembrane region" description="Helical" evidence="5">
    <location>
        <begin position="123"/>
        <end position="143"/>
    </location>
</feature>
<feature type="transmembrane region" description="Helical" evidence="5">
    <location>
        <begin position="48"/>
        <end position="64"/>
    </location>
</feature>
<feature type="transmembrane region" description="Helical" evidence="5">
    <location>
        <begin position="180"/>
        <end position="201"/>
    </location>
</feature>
<dbReference type="PANTHER" id="PTHR43310">
    <property type="entry name" value="SULFATE TRANSPORTER YBAR-RELATED"/>
    <property type="match status" value="1"/>
</dbReference>
<name>A0ABS5LR96_9BURK</name>
<dbReference type="InterPro" id="IPR036513">
    <property type="entry name" value="STAS_dom_sf"/>
</dbReference>
<dbReference type="SUPFAM" id="SSF52091">
    <property type="entry name" value="SpoIIaa-like"/>
    <property type="match status" value="1"/>
</dbReference>